<dbReference type="Proteomes" id="UP000544331">
    <property type="component" value="Unassembled WGS sequence"/>
</dbReference>
<accession>A0A8H6D0Z4</accession>
<protein>
    <submittedName>
        <fullName evidence="2">Transcription factor Rba50</fullName>
    </submittedName>
</protein>
<name>A0A8H6D0Z4_9HYPO</name>
<organism evidence="2 3">
    <name type="scientific">Fusarium mundagurra</name>
    <dbReference type="NCBI Taxonomy" id="1567541"/>
    <lineage>
        <taxon>Eukaryota</taxon>
        <taxon>Fungi</taxon>
        <taxon>Dikarya</taxon>
        <taxon>Ascomycota</taxon>
        <taxon>Pezizomycotina</taxon>
        <taxon>Sordariomycetes</taxon>
        <taxon>Hypocreomycetidae</taxon>
        <taxon>Hypocreales</taxon>
        <taxon>Nectriaceae</taxon>
        <taxon>Fusarium</taxon>
        <taxon>Fusarium fujikuroi species complex</taxon>
    </lineage>
</organism>
<evidence type="ECO:0000313" key="3">
    <source>
        <dbReference type="Proteomes" id="UP000544331"/>
    </source>
</evidence>
<evidence type="ECO:0000256" key="1">
    <source>
        <dbReference type="SAM" id="MobiDB-lite"/>
    </source>
</evidence>
<dbReference type="AlphaFoldDB" id="A0A8H6D0Z4"/>
<evidence type="ECO:0000313" key="2">
    <source>
        <dbReference type="EMBL" id="KAF5700391.1"/>
    </source>
</evidence>
<feature type="region of interest" description="Disordered" evidence="1">
    <location>
        <begin position="118"/>
        <end position="139"/>
    </location>
</feature>
<gene>
    <name evidence="2" type="ORF">FMUND_14352</name>
</gene>
<proteinExistence type="predicted"/>
<dbReference type="OrthoDB" id="245563at2759"/>
<sequence length="255" mass="29062">MTDITRKPHLLSISPNHQPYFDQLYESLLTEIQLKADFSRAKHADSAARQLSEQPSPTAVLITDESISDYRNHHLWRAVLRYVRKGGRAVVMGNFSSFLKPLTDWDHDDLDFRTPQLAAIGGRSPNLPSPSPLSSGQRPRLTQIQLDDWDPDGTYDESPPTCVHYSIEWKLQKQTYRNRIYISQHTSYSKSSSPTNRTPYNDQALTILQNRLEVTVQRWCTAATTTASVAYPSSCHRQRRPSLTERLSIVTAGQH</sequence>
<comment type="caution">
    <text evidence="2">The sequence shown here is derived from an EMBL/GenBank/DDBJ whole genome shotgun (WGS) entry which is preliminary data.</text>
</comment>
<dbReference type="EMBL" id="JAAOAN010000737">
    <property type="protein sequence ID" value="KAF5700391.1"/>
    <property type="molecule type" value="Genomic_DNA"/>
</dbReference>
<feature type="compositionally biased region" description="Low complexity" evidence="1">
    <location>
        <begin position="121"/>
        <end position="139"/>
    </location>
</feature>
<keyword evidence="3" id="KW-1185">Reference proteome</keyword>
<reference evidence="2 3" key="1">
    <citation type="submission" date="2020-05" db="EMBL/GenBank/DDBJ databases">
        <title>Identification and distribution of gene clusters putatively required for synthesis of sphingolipid metabolism inhibitors in phylogenetically diverse species of the filamentous fungus Fusarium.</title>
        <authorList>
            <person name="Kim H.-S."/>
            <person name="Busman M."/>
            <person name="Brown D.W."/>
            <person name="Divon H."/>
            <person name="Uhlig S."/>
            <person name="Proctor R.H."/>
        </authorList>
    </citation>
    <scope>NUCLEOTIDE SEQUENCE [LARGE SCALE GENOMIC DNA]</scope>
    <source>
        <strain evidence="2 3">NRRL 66235</strain>
    </source>
</reference>